<keyword evidence="7 8" id="KW-0472">Membrane</keyword>
<dbReference type="SUPFAM" id="SSF52540">
    <property type="entry name" value="P-loop containing nucleoside triphosphate hydrolases"/>
    <property type="match status" value="1"/>
</dbReference>
<keyword evidence="5 8" id="KW-0648">Protein biosynthesis</keyword>
<dbReference type="Pfam" id="PF03144">
    <property type="entry name" value="GTP_EFTU_D2"/>
    <property type="match status" value="1"/>
</dbReference>
<keyword evidence="3 8" id="KW-0547">Nucleotide-binding</keyword>
<dbReference type="InterPro" id="IPR009000">
    <property type="entry name" value="Transl_B-barrel_sf"/>
</dbReference>
<dbReference type="Pfam" id="PF14492">
    <property type="entry name" value="EFG_III"/>
    <property type="match status" value="1"/>
</dbReference>
<dbReference type="Pfam" id="PF06421">
    <property type="entry name" value="LepA_C"/>
    <property type="match status" value="1"/>
</dbReference>
<evidence type="ECO:0000256" key="6">
    <source>
        <dbReference type="ARBA" id="ARBA00023134"/>
    </source>
</evidence>
<feature type="binding site" evidence="8">
    <location>
        <begin position="132"/>
        <end position="135"/>
    </location>
    <ligand>
        <name>GTP</name>
        <dbReference type="ChEBI" id="CHEBI:37565"/>
    </ligand>
</feature>
<evidence type="ECO:0000256" key="4">
    <source>
        <dbReference type="ARBA" id="ARBA00022801"/>
    </source>
</evidence>
<dbReference type="CDD" id="cd01890">
    <property type="entry name" value="LepA"/>
    <property type="match status" value="1"/>
</dbReference>
<dbReference type="Gene3D" id="3.30.70.2570">
    <property type="entry name" value="Elongation factor 4, C-terminal domain"/>
    <property type="match status" value="1"/>
</dbReference>
<dbReference type="GO" id="GO:0003746">
    <property type="term" value="F:translation elongation factor activity"/>
    <property type="evidence" value="ECO:0007669"/>
    <property type="project" value="UniProtKB-UniRule"/>
</dbReference>
<organism evidence="10 11">
    <name type="scientific">Candidatus Vogelbacteria bacterium CG22_combo_CG10-13_8_21_14_all_37_9</name>
    <dbReference type="NCBI Taxonomy" id="1975046"/>
    <lineage>
        <taxon>Bacteria</taxon>
        <taxon>Candidatus Vogeliibacteriota</taxon>
    </lineage>
</organism>
<evidence type="ECO:0000313" key="11">
    <source>
        <dbReference type="Proteomes" id="UP000229334"/>
    </source>
</evidence>
<gene>
    <name evidence="8" type="primary">lepA</name>
    <name evidence="10" type="ORF">COX02_00960</name>
</gene>
<dbReference type="NCBIfam" id="TIGR01393">
    <property type="entry name" value="lepA"/>
    <property type="match status" value="1"/>
</dbReference>
<keyword evidence="6 8" id="KW-0342">GTP-binding</keyword>
<dbReference type="InterPro" id="IPR004161">
    <property type="entry name" value="EFTu-like_2"/>
</dbReference>
<dbReference type="GO" id="GO:0005525">
    <property type="term" value="F:GTP binding"/>
    <property type="evidence" value="ECO:0007669"/>
    <property type="project" value="UniProtKB-UniRule"/>
</dbReference>
<dbReference type="Gene3D" id="3.30.70.870">
    <property type="entry name" value="Elongation Factor G (Translational Gtpase), domain 3"/>
    <property type="match status" value="1"/>
</dbReference>
<dbReference type="Pfam" id="PF00009">
    <property type="entry name" value="GTP_EFTU"/>
    <property type="match status" value="1"/>
</dbReference>
<dbReference type="FunFam" id="3.40.50.300:FF:000078">
    <property type="entry name" value="Elongation factor 4"/>
    <property type="match status" value="1"/>
</dbReference>
<evidence type="ECO:0000256" key="2">
    <source>
        <dbReference type="ARBA" id="ARBA00022475"/>
    </source>
</evidence>
<dbReference type="Gene3D" id="3.30.70.240">
    <property type="match status" value="1"/>
</dbReference>
<dbReference type="InterPro" id="IPR041095">
    <property type="entry name" value="EFG_II"/>
</dbReference>
<feature type="domain" description="Tr-type G" evidence="9">
    <location>
        <begin position="4"/>
        <end position="185"/>
    </location>
</feature>
<reference evidence="10 11" key="1">
    <citation type="submission" date="2017-09" db="EMBL/GenBank/DDBJ databases">
        <title>Depth-based differentiation of microbial function through sediment-hosted aquifers and enrichment of novel symbionts in the deep terrestrial subsurface.</title>
        <authorList>
            <person name="Probst A.J."/>
            <person name="Ladd B."/>
            <person name="Jarett J.K."/>
            <person name="Geller-Mcgrath D.E."/>
            <person name="Sieber C.M."/>
            <person name="Emerson J.B."/>
            <person name="Anantharaman K."/>
            <person name="Thomas B.C."/>
            <person name="Malmstrom R."/>
            <person name="Stieglmeier M."/>
            <person name="Klingl A."/>
            <person name="Woyke T."/>
            <person name="Ryan C.M."/>
            <person name="Banfield J.F."/>
        </authorList>
    </citation>
    <scope>NUCLEOTIDE SEQUENCE [LARGE SCALE GENOMIC DNA]</scope>
    <source>
        <strain evidence="10">CG22_combo_CG10-13_8_21_14_all_37_9</strain>
    </source>
</reference>
<dbReference type="InterPro" id="IPR031157">
    <property type="entry name" value="G_TR_CS"/>
</dbReference>
<dbReference type="GO" id="GO:0003924">
    <property type="term" value="F:GTPase activity"/>
    <property type="evidence" value="ECO:0007669"/>
    <property type="project" value="UniProtKB-UniRule"/>
</dbReference>
<dbReference type="PRINTS" id="PR00315">
    <property type="entry name" value="ELONGATNFCT"/>
</dbReference>
<dbReference type="Pfam" id="PF00679">
    <property type="entry name" value="EFG_C"/>
    <property type="match status" value="1"/>
</dbReference>
<dbReference type="Gene3D" id="3.40.50.300">
    <property type="entry name" value="P-loop containing nucleotide triphosphate hydrolases"/>
    <property type="match status" value="1"/>
</dbReference>
<dbReference type="EMBL" id="PCSX01000016">
    <property type="protein sequence ID" value="PIP58314.1"/>
    <property type="molecule type" value="Genomic_DNA"/>
</dbReference>
<dbReference type="HAMAP" id="MF_00071">
    <property type="entry name" value="LepA"/>
    <property type="match status" value="1"/>
</dbReference>
<dbReference type="InterPro" id="IPR013842">
    <property type="entry name" value="LepA_CTD"/>
</dbReference>
<comment type="catalytic activity">
    <reaction evidence="8">
        <text>GTP + H2O = GDP + phosphate + H(+)</text>
        <dbReference type="Rhea" id="RHEA:19669"/>
        <dbReference type="ChEBI" id="CHEBI:15377"/>
        <dbReference type="ChEBI" id="CHEBI:15378"/>
        <dbReference type="ChEBI" id="CHEBI:37565"/>
        <dbReference type="ChEBI" id="CHEBI:43474"/>
        <dbReference type="ChEBI" id="CHEBI:58189"/>
        <dbReference type="EC" id="3.6.5.n1"/>
    </reaction>
</comment>
<dbReference type="Gene3D" id="2.40.30.10">
    <property type="entry name" value="Translation factors"/>
    <property type="match status" value="1"/>
</dbReference>
<dbReference type="SUPFAM" id="SSF50447">
    <property type="entry name" value="Translation proteins"/>
    <property type="match status" value="1"/>
</dbReference>
<dbReference type="EC" id="3.6.5.n1" evidence="8"/>
<dbReference type="InterPro" id="IPR000795">
    <property type="entry name" value="T_Tr_GTP-bd_dom"/>
</dbReference>
<protein>
    <recommendedName>
        <fullName evidence="8">Elongation factor 4</fullName>
        <shortName evidence="8">EF-4</shortName>
        <ecNumber evidence="8">3.6.5.n1</ecNumber>
    </recommendedName>
    <alternativeName>
        <fullName evidence="8">Ribosomal back-translocase LepA</fullName>
    </alternativeName>
</protein>
<dbReference type="InterPro" id="IPR035647">
    <property type="entry name" value="EFG_III/V"/>
</dbReference>
<evidence type="ECO:0000256" key="3">
    <source>
        <dbReference type="ARBA" id="ARBA00022741"/>
    </source>
</evidence>
<dbReference type="GO" id="GO:0045727">
    <property type="term" value="P:positive regulation of translation"/>
    <property type="evidence" value="ECO:0007669"/>
    <property type="project" value="UniProtKB-UniRule"/>
</dbReference>
<dbReference type="SUPFAM" id="SSF54980">
    <property type="entry name" value="EF-G C-terminal domain-like"/>
    <property type="match status" value="2"/>
</dbReference>
<dbReference type="FunFam" id="2.40.30.10:FF:000015">
    <property type="entry name" value="Translation factor GUF1, mitochondrial"/>
    <property type="match status" value="1"/>
</dbReference>
<feature type="binding site" evidence="8">
    <location>
        <begin position="16"/>
        <end position="21"/>
    </location>
    <ligand>
        <name>GTP</name>
        <dbReference type="ChEBI" id="CHEBI:37565"/>
    </ligand>
</feature>
<evidence type="ECO:0000256" key="5">
    <source>
        <dbReference type="ARBA" id="ARBA00022917"/>
    </source>
</evidence>
<proteinExistence type="inferred from homology"/>
<dbReference type="InterPro" id="IPR038363">
    <property type="entry name" value="LepA_C_sf"/>
</dbReference>
<dbReference type="PANTHER" id="PTHR43512">
    <property type="entry name" value="TRANSLATION FACTOR GUF1-RELATED"/>
    <property type="match status" value="1"/>
</dbReference>
<dbReference type="GO" id="GO:0005886">
    <property type="term" value="C:plasma membrane"/>
    <property type="evidence" value="ECO:0007669"/>
    <property type="project" value="UniProtKB-SubCell"/>
</dbReference>
<comment type="caution">
    <text evidence="10">The sequence shown here is derived from an EMBL/GenBank/DDBJ whole genome shotgun (WGS) entry which is preliminary data.</text>
</comment>
<accession>A0A2H0BL36</accession>
<dbReference type="PANTHER" id="PTHR43512:SF4">
    <property type="entry name" value="TRANSLATION FACTOR GUF1 HOMOLOG, CHLOROPLASTIC"/>
    <property type="match status" value="1"/>
</dbReference>
<evidence type="ECO:0000256" key="7">
    <source>
        <dbReference type="ARBA" id="ARBA00023136"/>
    </source>
</evidence>
<dbReference type="Proteomes" id="UP000229334">
    <property type="component" value="Unassembled WGS sequence"/>
</dbReference>
<evidence type="ECO:0000259" key="9">
    <source>
        <dbReference type="PROSITE" id="PS51722"/>
    </source>
</evidence>
<keyword evidence="2 8" id="KW-1003">Cell membrane</keyword>
<dbReference type="InterPro" id="IPR027417">
    <property type="entry name" value="P-loop_NTPase"/>
</dbReference>
<name>A0A2H0BL36_9BACT</name>
<keyword evidence="10" id="KW-0251">Elongation factor</keyword>
<keyword evidence="4 8" id="KW-0378">Hydrolase</keyword>
<comment type="subcellular location">
    <subcellularLocation>
        <location evidence="8">Cell membrane</location>
        <topology evidence="8">Peripheral membrane protein</topology>
        <orientation evidence="8">Cytoplasmic side</orientation>
    </subcellularLocation>
</comment>
<sequence length="600" mass="67566">MDLKHYRNFSIIAHIDHGKSTLSDRLLDLTGTIEKRKMREQVLDSMELERERGITIKMQPVRMNYKLAGEDYILNLIDTPGHIDFSYEVSRSLQAVEGVLLLVDATQGVQAQTFTVLAMAQELGLTIIPVLNKIDLPIARTAEVKQEIVNLLKCQPEDIMAVSGKTGEGVDKLLIEIIKKIPSPISEIKVVKPCRALVFDFEYSIHKGVVVYVRVLDGEITPADQLNFVASGEKFSVLELGYFRPQAEPQKKLQAGDIGYLVTGIKKPGNAKVGDTITTLVSPLPAVPGYMTPRPVVWASLYPASQDDFALLKQSLERLNLQDAALSFEEESSGALGRGFRAGFLGMLHLEIISERLKREFSLNLIVTTPSISYRLINTRTKEEVRIFSPHLFPLEIKDYEIYESWVAVRIISPADYLSPIIQLLHEHEAEVMTMETFSSSRTALSILMPLRELMRNFFDSLKSVSSGFASFSYELAEERLADVSRLDILINGEIIPAFSRIVSRRRIEKDASEMAERLEGLIPKQLITIKIQVQGLGRILAARSISALRKDVTDYLYGGDITRKMKLREKQKKGKKKMQQLGKVNIPQEVFLKMMRNAD</sequence>
<dbReference type="InterPro" id="IPR006297">
    <property type="entry name" value="EF-4"/>
</dbReference>
<dbReference type="NCBIfam" id="TIGR00231">
    <property type="entry name" value="small_GTP"/>
    <property type="match status" value="1"/>
</dbReference>
<dbReference type="InterPro" id="IPR005225">
    <property type="entry name" value="Small_GTP-bd"/>
</dbReference>
<evidence type="ECO:0000256" key="8">
    <source>
        <dbReference type="HAMAP-Rule" id="MF_00071"/>
    </source>
</evidence>
<evidence type="ECO:0000313" key="10">
    <source>
        <dbReference type="EMBL" id="PIP58314.1"/>
    </source>
</evidence>
<dbReference type="GO" id="GO:0043022">
    <property type="term" value="F:ribosome binding"/>
    <property type="evidence" value="ECO:0007669"/>
    <property type="project" value="UniProtKB-UniRule"/>
</dbReference>
<dbReference type="PROSITE" id="PS51722">
    <property type="entry name" value="G_TR_2"/>
    <property type="match status" value="1"/>
</dbReference>
<dbReference type="InterPro" id="IPR000640">
    <property type="entry name" value="EFG_V-like"/>
</dbReference>
<dbReference type="PROSITE" id="PS00301">
    <property type="entry name" value="G_TR_1"/>
    <property type="match status" value="1"/>
</dbReference>
<dbReference type="AlphaFoldDB" id="A0A2H0BL36"/>
<evidence type="ECO:0000256" key="1">
    <source>
        <dbReference type="ARBA" id="ARBA00005454"/>
    </source>
</evidence>
<comment type="similarity">
    <text evidence="1 8">Belongs to the TRAFAC class translation factor GTPase superfamily. Classic translation factor GTPase family. LepA subfamily.</text>
</comment>
<comment type="function">
    <text evidence="8">Required for accurate and efficient protein synthesis under certain stress conditions. May act as a fidelity factor of the translation reaction, by catalyzing a one-codon backward translocation of tRNAs on improperly translocated ribosomes. Back-translocation proceeds from a post-translocation (POST) complex to a pre-translocation (PRE) complex, thus giving elongation factor G a second chance to translocate the tRNAs correctly. Binds to ribosomes in a GTP-dependent manner.</text>
</comment>